<sequence length="116" mass="13252">MLRWQIAIQEYIGNMTMVHNAGNIHKNSDELIRWALENTPDSPAYVSLEAQSQIQIEGVNITNIGTEFFGEVRGSYKQDKNCNIFTSLLDKDCKDISLVISLDEVWKNSYSEQSLH</sequence>
<dbReference type="EMBL" id="AVOT02069357">
    <property type="protein sequence ID" value="MBW0560287.1"/>
    <property type="molecule type" value="Genomic_DNA"/>
</dbReference>
<comment type="caution">
    <text evidence="1">The sequence shown here is derived from an EMBL/GenBank/DDBJ whole genome shotgun (WGS) entry which is preliminary data.</text>
</comment>
<gene>
    <name evidence="1" type="ORF">O181_100002</name>
</gene>
<evidence type="ECO:0000313" key="2">
    <source>
        <dbReference type="Proteomes" id="UP000765509"/>
    </source>
</evidence>
<dbReference type="AlphaFoldDB" id="A0A9Q3PH34"/>
<protein>
    <submittedName>
        <fullName evidence="1">Uncharacterized protein</fullName>
    </submittedName>
</protein>
<accession>A0A9Q3PH34</accession>
<reference evidence="1" key="1">
    <citation type="submission" date="2021-03" db="EMBL/GenBank/DDBJ databases">
        <title>Draft genome sequence of rust myrtle Austropuccinia psidii MF-1, a brazilian biotype.</title>
        <authorList>
            <person name="Quecine M.C."/>
            <person name="Pachon D.M.R."/>
            <person name="Bonatelli M.L."/>
            <person name="Correr F.H."/>
            <person name="Franceschini L.M."/>
            <person name="Leite T.F."/>
            <person name="Margarido G.R.A."/>
            <person name="Almeida C.A."/>
            <person name="Ferrarezi J.A."/>
            <person name="Labate C.A."/>
        </authorList>
    </citation>
    <scope>NUCLEOTIDE SEQUENCE</scope>
    <source>
        <strain evidence="1">MF-1</strain>
    </source>
</reference>
<name>A0A9Q3PH34_9BASI</name>
<keyword evidence="2" id="KW-1185">Reference proteome</keyword>
<organism evidence="1 2">
    <name type="scientific">Austropuccinia psidii MF-1</name>
    <dbReference type="NCBI Taxonomy" id="1389203"/>
    <lineage>
        <taxon>Eukaryota</taxon>
        <taxon>Fungi</taxon>
        <taxon>Dikarya</taxon>
        <taxon>Basidiomycota</taxon>
        <taxon>Pucciniomycotina</taxon>
        <taxon>Pucciniomycetes</taxon>
        <taxon>Pucciniales</taxon>
        <taxon>Sphaerophragmiaceae</taxon>
        <taxon>Austropuccinia</taxon>
    </lineage>
</organism>
<evidence type="ECO:0000313" key="1">
    <source>
        <dbReference type="EMBL" id="MBW0560287.1"/>
    </source>
</evidence>
<proteinExistence type="predicted"/>
<dbReference type="Proteomes" id="UP000765509">
    <property type="component" value="Unassembled WGS sequence"/>
</dbReference>